<sequence>MLIQEACVSGSVDWKVWLTSTQFSGFNKNKNYTINDAALYAHWINTLVELGKDRTNAGLEILMENPGEALKQAQAAVEIQDHILTQQAARDAALKCQATGDPGPSEEIVPVNFNPVNILMRQIYEKHEPNKKYDPKLPVFVDPNNDNRYTPLTPRMVQEWASEMVQKKKNQSCSLLPAITLFRRIDSGTPKGRPHAYPHAQKKRRAAAARRFGKACSRCTPLQKGMQRLHAICMPSIGVRPCQTGVQSLHACLEGVQSLHALWTGVQALHACQLTGLREPAQASSAGTDLGAGTETRHQPPGSASERPATPDDYSTDPPPR</sequence>
<protein>
    <submittedName>
        <fullName evidence="2">Uncharacterized protein</fullName>
    </submittedName>
</protein>
<reference evidence="2 3" key="1">
    <citation type="submission" date="2017-11" db="EMBL/GenBank/DDBJ databases">
        <title>De novo assembly and phasing of dikaryotic genomes from two isolates of Puccinia coronata f. sp. avenae, the causal agent of oat crown rust.</title>
        <authorList>
            <person name="Miller M.E."/>
            <person name="Zhang Y."/>
            <person name="Omidvar V."/>
            <person name="Sperschneider J."/>
            <person name="Schwessinger B."/>
            <person name="Raley C."/>
            <person name="Palmer J.M."/>
            <person name="Garnica D."/>
            <person name="Upadhyaya N."/>
            <person name="Rathjen J."/>
            <person name="Taylor J.M."/>
            <person name="Park R.F."/>
            <person name="Dodds P.N."/>
            <person name="Hirsch C.D."/>
            <person name="Kianian S.F."/>
            <person name="Figueroa M."/>
        </authorList>
    </citation>
    <scope>NUCLEOTIDE SEQUENCE [LARGE SCALE GENOMIC DNA]</scope>
    <source>
        <strain evidence="2">12NC29</strain>
    </source>
</reference>
<dbReference type="AlphaFoldDB" id="A0A2N5U758"/>
<dbReference type="Proteomes" id="UP000235388">
    <property type="component" value="Unassembled WGS sequence"/>
</dbReference>
<dbReference type="STRING" id="200324.A0A2N5U758"/>
<dbReference type="OrthoDB" id="2496461at2759"/>
<organism evidence="2 3">
    <name type="scientific">Puccinia coronata f. sp. avenae</name>
    <dbReference type="NCBI Taxonomy" id="200324"/>
    <lineage>
        <taxon>Eukaryota</taxon>
        <taxon>Fungi</taxon>
        <taxon>Dikarya</taxon>
        <taxon>Basidiomycota</taxon>
        <taxon>Pucciniomycotina</taxon>
        <taxon>Pucciniomycetes</taxon>
        <taxon>Pucciniales</taxon>
        <taxon>Pucciniaceae</taxon>
        <taxon>Puccinia</taxon>
    </lineage>
</organism>
<dbReference type="EMBL" id="PGCJ01000298">
    <property type="protein sequence ID" value="PLW33498.1"/>
    <property type="molecule type" value="Genomic_DNA"/>
</dbReference>
<gene>
    <name evidence="2" type="ORF">PCANC_16462</name>
</gene>
<evidence type="ECO:0000256" key="1">
    <source>
        <dbReference type="SAM" id="MobiDB-lite"/>
    </source>
</evidence>
<keyword evidence="3" id="KW-1185">Reference proteome</keyword>
<evidence type="ECO:0000313" key="3">
    <source>
        <dbReference type="Proteomes" id="UP000235388"/>
    </source>
</evidence>
<comment type="caution">
    <text evidence="2">The sequence shown here is derived from an EMBL/GenBank/DDBJ whole genome shotgun (WGS) entry which is preliminary data.</text>
</comment>
<feature type="region of interest" description="Disordered" evidence="1">
    <location>
        <begin position="281"/>
        <end position="321"/>
    </location>
</feature>
<evidence type="ECO:0000313" key="2">
    <source>
        <dbReference type="EMBL" id="PLW33498.1"/>
    </source>
</evidence>
<accession>A0A2N5U758</accession>
<proteinExistence type="predicted"/>
<name>A0A2N5U758_9BASI</name>